<dbReference type="OrthoDB" id="8943645at2"/>
<evidence type="ECO:0000256" key="1">
    <source>
        <dbReference type="SAM" id="Phobius"/>
    </source>
</evidence>
<feature type="transmembrane region" description="Helical" evidence="1">
    <location>
        <begin position="12"/>
        <end position="32"/>
    </location>
</feature>
<accession>A0A5E4VUQ6</accession>
<evidence type="ECO:0000313" key="3">
    <source>
        <dbReference type="Proteomes" id="UP000343335"/>
    </source>
</evidence>
<name>A0A5E4VUQ6_9BURK</name>
<dbReference type="RefSeq" id="WP_150664846.1">
    <property type="nucleotide sequence ID" value="NZ_CABPSA010000004.1"/>
</dbReference>
<gene>
    <name evidence="2" type="ORF">PCO31010_02906</name>
</gene>
<dbReference type="AlphaFoldDB" id="A0A5E4VUQ6"/>
<evidence type="ECO:0000313" key="2">
    <source>
        <dbReference type="EMBL" id="VVE16128.1"/>
    </source>
</evidence>
<sequence>MRKIQEKCWSRILRAVSMFVVGAWLLTAYQGVAGAADSASGAATGAITGAAATSKLEAVPQHDHALPTITMWEANGEKPCSFSLYDGEKINFKQNSSCPNDEHYFFSISGAHEGMWLEIQNNPDCGNNESYAFYKVSFQDQQTGEIGKTVVQLSQQKDVGTRLLDGNGKPYLLADGWRGSSPLPGAVSCVRVGQLLPDGPFRYRSKTIPDKCVLNGSLTNFLTVRLGNCDDPTAAFYSTLSSGTPIIYAAWIPRTKTFTPALGLDAQFSGVLRVRVTPDRQVRPLEFGSDGRFRYQINCVFAHPPASLFTRDCSGSVPDDEVFIRERVVPLRGTQ</sequence>
<organism evidence="2 3">
    <name type="scientific">Pandoraea commovens</name>
    <dbReference type="NCBI Taxonomy" id="2508289"/>
    <lineage>
        <taxon>Bacteria</taxon>
        <taxon>Pseudomonadati</taxon>
        <taxon>Pseudomonadota</taxon>
        <taxon>Betaproteobacteria</taxon>
        <taxon>Burkholderiales</taxon>
        <taxon>Burkholderiaceae</taxon>
        <taxon>Pandoraea</taxon>
    </lineage>
</organism>
<dbReference type="EMBL" id="CABPSA010000004">
    <property type="protein sequence ID" value="VVE16128.1"/>
    <property type="molecule type" value="Genomic_DNA"/>
</dbReference>
<dbReference type="Proteomes" id="UP000343335">
    <property type="component" value="Unassembled WGS sequence"/>
</dbReference>
<keyword evidence="1" id="KW-1133">Transmembrane helix</keyword>
<keyword evidence="1" id="KW-0472">Membrane</keyword>
<keyword evidence="1" id="KW-0812">Transmembrane</keyword>
<protein>
    <submittedName>
        <fullName evidence="2">Uncharacterized protein</fullName>
    </submittedName>
</protein>
<reference evidence="2 3" key="1">
    <citation type="submission" date="2019-08" db="EMBL/GenBank/DDBJ databases">
        <authorList>
            <person name="Peeters C."/>
        </authorList>
    </citation>
    <scope>NUCLEOTIDE SEQUENCE [LARGE SCALE GENOMIC DNA]</scope>
    <source>
        <strain evidence="2 3">LMG 31010</strain>
    </source>
</reference>
<proteinExistence type="predicted"/>